<keyword evidence="3" id="KW-1185">Reference proteome</keyword>
<proteinExistence type="predicted"/>
<reference evidence="2 3" key="1">
    <citation type="journal article" date="2023" name="Sci. Data">
        <title>Genome assembly of the Korean intertidal mud-creeper Batillaria attramentaria.</title>
        <authorList>
            <person name="Patra A.K."/>
            <person name="Ho P.T."/>
            <person name="Jun S."/>
            <person name="Lee S.J."/>
            <person name="Kim Y."/>
            <person name="Won Y.J."/>
        </authorList>
    </citation>
    <scope>NUCLEOTIDE SEQUENCE [LARGE SCALE GENOMIC DNA]</scope>
    <source>
        <strain evidence="2">Wonlab-2016</strain>
    </source>
</reference>
<organism evidence="2 3">
    <name type="scientific">Batillaria attramentaria</name>
    <dbReference type="NCBI Taxonomy" id="370345"/>
    <lineage>
        <taxon>Eukaryota</taxon>
        <taxon>Metazoa</taxon>
        <taxon>Spiralia</taxon>
        <taxon>Lophotrochozoa</taxon>
        <taxon>Mollusca</taxon>
        <taxon>Gastropoda</taxon>
        <taxon>Caenogastropoda</taxon>
        <taxon>Sorbeoconcha</taxon>
        <taxon>Cerithioidea</taxon>
        <taxon>Batillariidae</taxon>
        <taxon>Batillaria</taxon>
    </lineage>
</organism>
<comment type="caution">
    <text evidence="2">The sequence shown here is derived from an EMBL/GenBank/DDBJ whole genome shotgun (WGS) entry which is preliminary data.</text>
</comment>
<dbReference type="Proteomes" id="UP001519460">
    <property type="component" value="Unassembled WGS sequence"/>
</dbReference>
<name>A0ABD0KHG8_9CAEN</name>
<gene>
    <name evidence="2" type="ORF">BaRGS_00022170</name>
</gene>
<feature type="compositionally biased region" description="Basic residues" evidence="1">
    <location>
        <begin position="39"/>
        <end position="49"/>
    </location>
</feature>
<feature type="non-terminal residue" evidence="2">
    <location>
        <position position="1"/>
    </location>
</feature>
<feature type="compositionally biased region" description="Low complexity" evidence="1">
    <location>
        <begin position="94"/>
        <end position="105"/>
    </location>
</feature>
<evidence type="ECO:0000256" key="1">
    <source>
        <dbReference type="SAM" id="MobiDB-lite"/>
    </source>
</evidence>
<dbReference type="EMBL" id="JACVVK020000176">
    <property type="protein sequence ID" value="KAK7486645.1"/>
    <property type="molecule type" value="Genomic_DNA"/>
</dbReference>
<feature type="non-terminal residue" evidence="2">
    <location>
        <position position="148"/>
    </location>
</feature>
<feature type="region of interest" description="Disordered" evidence="1">
    <location>
        <begin position="37"/>
        <end position="113"/>
    </location>
</feature>
<evidence type="ECO:0000313" key="3">
    <source>
        <dbReference type="Proteomes" id="UP001519460"/>
    </source>
</evidence>
<dbReference type="AlphaFoldDB" id="A0ABD0KHG8"/>
<accession>A0ABD0KHG8</accession>
<protein>
    <submittedName>
        <fullName evidence="2">Uncharacterized protein</fullName>
    </submittedName>
</protein>
<evidence type="ECO:0000313" key="2">
    <source>
        <dbReference type="EMBL" id="KAK7486645.1"/>
    </source>
</evidence>
<sequence>TDAVDWVRISRSVTVAGPSRYSQVQKVHSLTAWAEVKREKKSRGRRRPVHAADPARRERVRRNVTPPRNHWSAVAAWEGQGEGEWSPGLRDRSCVSPSSHVSSRPGGKKSQHQGGQFVIILYRSILGSAAEKLSNWREDGMALTDYCQ</sequence>